<keyword evidence="4" id="KW-1185">Reference proteome</keyword>
<comment type="similarity">
    <text evidence="1">Belongs to the mab-21 family.</text>
</comment>
<dbReference type="AlphaFoldDB" id="T1FKD3"/>
<dbReference type="InParanoid" id="T1FKD3"/>
<dbReference type="Proteomes" id="UP000015101">
    <property type="component" value="Unassembled WGS sequence"/>
</dbReference>
<name>T1FKD3_HELRO</name>
<reference evidence="4" key="1">
    <citation type="submission" date="2012-12" db="EMBL/GenBank/DDBJ databases">
        <authorList>
            <person name="Hellsten U."/>
            <person name="Grimwood J."/>
            <person name="Chapman J.A."/>
            <person name="Shapiro H."/>
            <person name="Aerts A."/>
            <person name="Otillar R.P."/>
            <person name="Terry A.Y."/>
            <person name="Boore J.L."/>
            <person name="Simakov O."/>
            <person name="Marletaz F."/>
            <person name="Cho S.-J."/>
            <person name="Edsinger-Gonzales E."/>
            <person name="Havlak P."/>
            <person name="Kuo D.-H."/>
            <person name="Larsson T."/>
            <person name="Lv J."/>
            <person name="Arendt D."/>
            <person name="Savage R."/>
            <person name="Osoegawa K."/>
            <person name="de Jong P."/>
            <person name="Lindberg D.R."/>
            <person name="Seaver E.C."/>
            <person name="Weisblat D.A."/>
            <person name="Putnam N.H."/>
            <person name="Grigoriev I.V."/>
            <person name="Rokhsar D.S."/>
        </authorList>
    </citation>
    <scope>NUCLEOTIDE SEQUENCE</scope>
</reference>
<dbReference type="GeneID" id="20209282"/>
<dbReference type="EnsemblMetazoa" id="HelroT183966">
    <property type="protein sequence ID" value="HelroP183966"/>
    <property type="gene ID" value="HelroG183966"/>
</dbReference>
<sequence length="536" mass="63688">MKDENEPTETDKYICMSDDNYRYLSKFLVDSNNQEKLTTDNRTSLVKNYDGRYLSASALAKNFMEKIENCLVILELTHCHIKTKIRRNSPAIQMNVKMKETHVEFSVEIYLALTLRCKGYFIPIRNVKFYWEIDDNDHSIDESLSSKLEEMKNEHPILFEMAFYNIKTKYSKVLQNFADNDSRLMIYFYSELKDLLQKLEFNFKNYHYSNILNDATLTQQRYSTKEDDNMVDSINICKSWHGSSHFITEIENFATKYVIPHDRLKEARQKTQSIIGDIVKQLKKNKIFVTRKFFGQDLDLNFTFRDIKLDVMLVWDVRKIIEKIPSPIADLCFMMVKSGKSIPIPTVTDKDDHNRYLIPSFLLKYFKEKIDMCCGEYDREHWNIKTELRGQSILMKVSIQNEGDDSASIFSIRIFPTLKVINEEYYECNCYDKFGQPFILSKDFHSWRRSIRIEENREISKFSSEDLNREKILRVFMCIRYCKPPFSRCLSSHHFINTFINLFKNPRKWSLFFPRYSPLLRTYIKFLATSLIANAG</sequence>
<dbReference type="Gene3D" id="3.30.460.90">
    <property type="match status" value="1"/>
</dbReference>
<reference evidence="3" key="3">
    <citation type="submission" date="2015-06" db="UniProtKB">
        <authorList>
            <consortium name="EnsemblMetazoa"/>
        </authorList>
    </citation>
    <scope>IDENTIFICATION</scope>
</reference>
<dbReference type="CTD" id="20209282"/>
<organism evidence="3 4">
    <name type="scientific">Helobdella robusta</name>
    <name type="common">Californian leech</name>
    <dbReference type="NCBI Taxonomy" id="6412"/>
    <lineage>
        <taxon>Eukaryota</taxon>
        <taxon>Metazoa</taxon>
        <taxon>Spiralia</taxon>
        <taxon>Lophotrochozoa</taxon>
        <taxon>Annelida</taxon>
        <taxon>Clitellata</taxon>
        <taxon>Hirudinea</taxon>
        <taxon>Rhynchobdellida</taxon>
        <taxon>Glossiphoniidae</taxon>
        <taxon>Helobdella</taxon>
    </lineage>
</organism>
<evidence type="ECO:0000313" key="4">
    <source>
        <dbReference type="Proteomes" id="UP000015101"/>
    </source>
</evidence>
<reference evidence="2 4" key="2">
    <citation type="journal article" date="2013" name="Nature">
        <title>Insights into bilaterian evolution from three spiralian genomes.</title>
        <authorList>
            <person name="Simakov O."/>
            <person name="Marletaz F."/>
            <person name="Cho S.J."/>
            <person name="Edsinger-Gonzales E."/>
            <person name="Havlak P."/>
            <person name="Hellsten U."/>
            <person name="Kuo D.H."/>
            <person name="Larsson T."/>
            <person name="Lv J."/>
            <person name="Arendt D."/>
            <person name="Savage R."/>
            <person name="Osoegawa K."/>
            <person name="de Jong P."/>
            <person name="Grimwood J."/>
            <person name="Chapman J.A."/>
            <person name="Shapiro H."/>
            <person name="Aerts A."/>
            <person name="Otillar R.P."/>
            <person name="Terry A.Y."/>
            <person name="Boore J.L."/>
            <person name="Grigoriev I.V."/>
            <person name="Lindberg D.R."/>
            <person name="Seaver E.C."/>
            <person name="Weisblat D.A."/>
            <person name="Putnam N.H."/>
            <person name="Rokhsar D.S."/>
        </authorList>
    </citation>
    <scope>NUCLEOTIDE SEQUENCE</scope>
</reference>
<accession>T1FKD3</accession>
<dbReference type="HOGENOM" id="CLU_038095_0_0_1"/>
<dbReference type="EMBL" id="KB095934">
    <property type="protein sequence ID" value="ESO09699.1"/>
    <property type="molecule type" value="Genomic_DNA"/>
</dbReference>
<dbReference type="EMBL" id="AMQM01009093">
    <property type="status" value="NOT_ANNOTATED_CDS"/>
    <property type="molecule type" value="Genomic_DNA"/>
</dbReference>
<proteinExistence type="inferred from homology"/>
<evidence type="ECO:0000313" key="3">
    <source>
        <dbReference type="EnsemblMetazoa" id="HelroP183966"/>
    </source>
</evidence>
<dbReference type="PANTHER" id="PTHR10656:SF42">
    <property type="entry name" value="CYCLIC GMP-AMP SYNTHASE-LIKE PROTEIN-RELATED"/>
    <property type="match status" value="1"/>
</dbReference>
<gene>
    <name evidence="3" type="primary">20209282</name>
    <name evidence="2" type="ORF">HELRODRAFT_183966</name>
</gene>
<evidence type="ECO:0000256" key="1">
    <source>
        <dbReference type="ARBA" id="ARBA00008307"/>
    </source>
</evidence>
<dbReference type="RefSeq" id="XP_009012223.1">
    <property type="nucleotide sequence ID" value="XM_009013975.1"/>
</dbReference>
<dbReference type="PANTHER" id="PTHR10656">
    <property type="entry name" value="CELL FATE DETERMINING PROTEIN MAB21-RELATED"/>
    <property type="match status" value="1"/>
</dbReference>
<dbReference type="KEGG" id="hro:HELRODRAFT_183966"/>
<protein>
    <submittedName>
        <fullName evidence="2 3">Uncharacterized protein</fullName>
    </submittedName>
</protein>
<evidence type="ECO:0000313" key="2">
    <source>
        <dbReference type="EMBL" id="ESO09699.1"/>
    </source>
</evidence>